<dbReference type="AlphaFoldDB" id="A0A7W5K0J6"/>
<feature type="chain" id="PRO_5031452620" evidence="1">
    <location>
        <begin position="32"/>
        <end position="296"/>
    </location>
</feature>
<proteinExistence type="predicted"/>
<evidence type="ECO:0000256" key="1">
    <source>
        <dbReference type="SAM" id="SignalP"/>
    </source>
</evidence>
<accession>A0A7W5K0J6</accession>
<evidence type="ECO:0000313" key="2">
    <source>
        <dbReference type="EMBL" id="MBB3329162.1"/>
    </source>
</evidence>
<name>A0A7W5K0J6_9ACTN</name>
<dbReference type="Proteomes" id="UP000565572">
    <property type="component" value="Unassembled WGS sequence"/>
</dbReference>
<organism evidence="2 3">
    <name type="scientific">Microlunatus antarcticus</name>
    <dbReference type="NCBI Taxonomy" id="53388"/>
    <lineage>
        <taxon>Bacteria</taxon>
        <taxon>Bacillati</taxon>
        <taxon>Actinomycetota</taxon>
        <taxon>Actinomycetes</taxon>
        <taxon>Propionibacteriales</taxon>
        <taxon>Propionibacteriaceae</taxon>
        <taxon>Microlunatus</taxon>
    </lineage>
</organism>
<comment type="caution">
    <text evidence="2">The sequence shown here is derived from an EMBL/GenBank/DDBJ whole genome shotgun (WGS) entry which is preliminary data.</text>
</comment>
<evidence type="ECO:0000313" key="3">
    <source>
        <dbReference type="Proteomes" id="UP000565572"/>
    </source>
</evidence>
<keyword evidence="1" id="KW-0732">Signal</keyword>
<protein>
    <submittedName>
        <fullName evidence="2">Uncharacterized protein</fullName>
    </submittedName>
</protein>
<reference evidence="2 3" key="1">
    <citation type="submission" date="2020-08" db="EMBL/GenBank/DDBJ databases">
        <title>Sequencing the genomes of 1000 actinobacteria strains.</title>
        <authorList>
            <person name="Klenk H.-P."/>
        </authorList>
    </citation>
    <scope>NUCLEOTIDE SEQUENCE [LARGE SCALE GENOMIC DNA]</scope>
    <source>
        <strain evidence="2 3">DSM 11053</strain>
    </source>
</reference>
<feature type="signal peptide" evidence="1">
    <location>
        <begin position="1"/>
        <end position="31"/>
    </location>
</feature>
<dbReference type="RefSeq" id="WP_183342814.1">
    <property type="nucleotide sequence ID" value="NZ_JACHZG010000018.1"/>
</dbReference>
<keyword evidence="3" id="KW-1185">Reference proteome</keyword>
<gene>
    <name evidence="2" type="ORF">FHX39_004160</name>
</gene>
<dbReference type="EMBL" id="JACHZG010000018">
    <property type="protein sequence ID" value="MBB3329162.1"/>
    <property type="molecule type" value="Genomic_DNA"/>
</dbReference>
<sequence length="296" mass="31809">MTLRLPRPLRAVGAGLLGLALAASFAPAASAAGTLAAFASVESTPDGCRSTVVTGIDGSAGVRYYADGHRLHFPSKTLRFDDVGVVELTAKGKDGATLDRYRYRLLAPADCFDGAPTVDDTIPRYAPKVSWCTGDRHPYVAQAFASEEGSPLVWALRRRSDRHLVDYGLAKLDEGSGETRFPLDRGLKPGRYVVEAQENVPSPEGYWWSMAVEELRCLKTPKAKRGKVTFTVPKRGPAALLTLSVPAEVDPVKVVRVRAGRTYTFRTSASEVSWTATPTGDHIGELGHGTVSVPQG</sequence>